<reference evidence="1 2" key="1">
    <citation type="submission" date="2024-11" db="EMBL/GenBank/DDBJ databases">
        <title>Adaptive evolution of stress response genes in parasites aligns with host niche diversity.</title>
        <authorList>
            <person name="Hahn C."/>
            <person name="Resl P."/>
        </authorList>
    </citation>
    <scope>NUCLEOTIDE SEQUENCE [LARGE SCALE GENOMIC DNA]</scope>
    <source>
        <strain evidence="1">EGGRZ-B1_66</strain>
        <tissue evidence="1">Body</tissue>
    </source>
</reference>
<gene>
    <name evidence="1" type="ORF">Ciccas_001764</name>
</gene>
<organism evidence="1 2">
    <name type="scientific">Cichlidogyrus casuarinus</name>
    <dbReference type="NCBI Taxonomy" id="1844966"/>
    <lineage>
        <taxon>Eukaryota</taxon>
        <taxon>Metazoa</taxon>
        <taxon>Spiralia</taxon>
        <taxon>Lophotrochozoa</taxon>
        <taxon>Platyhelminthes</taxon>
        <taxon>Monogenea</taxon>
        <taxon>Monopisthocotylea</taxon>
        <taxon>Dactylogyridea</taxon>
        <taxon>Ancyrocephalidae</taxon>
        <taxon>Cichlidogyrus</taxon>
    </lineage>
</organism>
<dbReference type="AlphaFoldDB" id="A0ABD2QJG1"/>
<accession>A0ABD2QJG1</accession>
<sequence>MKLQCNSTSTLITCLPACQQQLKDVVHVPGRAVDRVVWRLVNLHQNDWMDVYAVNPFGSVHSFDVKNRLSNVALLRPYSVTGGEERCEMRVWSILDASGSDVYQPAPVAEGELNMTVFFGTMYSIQEIGVIVTHRRPEEGLDKLKRSELELTFSSASESKRKQLNLITDCSLADDGSDVYRCSFDDLVTLPFNRVQFNAKDLHKLRVFGTPFVYPQVEVESRRLLTDEMQLSCLAVGCDGPKQRPGCLRYGKHLRCQDLQLLRLKPDEEGLISEQSTTYTLVRDGRLVEDYSKLLLGEVKIFSQPNNLTIVMPRTHQFYGQYKCLCKADDAPGSEILSRATDFKPNDFDSGLRNNDFALTEVVFQRTYTASLSEEEGVVSHGMIELWSERRPIFFTFNASALSFMRNVNISIEYPREGLPNHEADRSTTVTRFVAFPKFTNGQQSWPMSGFKHSLYGVYPDTMDGGRILATWATIPDPKDPNSSRKVITDALRVIMLDPTEAGKIRGWLWRNDDEQTEFRVYYQVHSNATVITKGIPSTTSPGIVPKGGVIELRVVEFACQSVTVQSEFSRALVSDDDCRPLRAGQDPVTCLNTVRGNKVLVFNIPGASLTSRFVMQWRRQTDQTDQDSDWTTLAEVASASADFLHLRLREAKLRLEVVSVEFDEAEPTSRLGIRVHLLSKALIDVSKCMSVTMGLKPSWDEEAVTQLPVSGPSLDFTIQPPSNTDTVRLIFILTMATSTGEQVSSEQVLDVPNPSELSSLLCLRRQ</sequence>
<name>A0ABD2QJG1_9PLAT</name>
<dbReference type="EMBL" id="JBJKFK010000125">
    <property type="protein sequence ID" value="KAL3319558.1"/>
    <property type="molecule type" value="Genomic_DNA"/>
</dbReference>
<evidence type="ECO:0000313" key="1">
    <source>
        <dbReference type="EMBL" id="KAL3319558.1"/>
    </source>
</evidence>
<dbReference type="Proteomes" id="UP001626550">
    <property type="component" value="Unassembled WGS sequence"/>
</dbReference>
<comment type="caution">
    <text evidence="1">The sequence shown here is derived from an EMBL/GenBank/DDBJ whole genome shotgun (WGS) entry which is preliminary data.</text>
</comment>
<proteinExistence type="predicted"/>
<evidence type="ECO:0000313" key="2">
    <source>
        <dbReference type="Proteomes" id="UP001626550"/>
    </source>
</evidence>
<keyword evidence="2" id="KW-1185">Reference proteome</keyword>
<protein>
    <submittedName>
        <fullName evidence="1">Uncharacterized protein</fullName>
    </submittedName>
</protein>